<reference evidence="1" key="2">
    <citation type="submission" date="2022-06" db="UniProtKB">
        <authorList>
            <consortium name="EnsemblMetazoa"/>
        </authorList>
    </citation>
    <scope>IDENTIFICATION</scope>
    <source>
        <strain evidence="1">PS312</strain>
    </source>
</reference>
<protein>
    <submittedName>
        <fullName evidence="1">Uncharacterized protein</fullName>
    </submittedName>
</protein>
<dbReference type="AlphaFoldDB" id="A0A2A6BXP7"/>
<sequence>MGAHPFVDVVCVLALAALAGYAAEHSRAMGVLIVLSLVSILLPLLFVAITQSVTPSSLLASSADNPDAHRMISSMLIYVFLACAKLWTALLWSSRAELPSVLVAWLGGAATVGGVCSTAWLLHRLHEESELSLARSGLAPSAVLLLLALLGFFVGLRGCRARNLLNPRVHLLLCSALFVACAGGAAAAWWLVDGSSDELLRVLQQLSYVATGTAALMVLGAVYLLNEKRALAFGYSSRAAAATAACRVLVKIFAALCILASFYFGRTIHSPVSYQAGAYIALLAAWAVVQGALGYMRFKEPTLRRRSFGIAIVILCHLYWRTFTGMDLGCVCAAAHALHVVTAYLLDRMRGELRPLALPAGLALLACFSSATLYGEITQFFPGQSRSPTVWLAASLAAAGAAQLLAIPVVECFKREAAEEKEQRAEMQAAFRAEARQRKRYELQKKACRELRKMEREEARVQAATTGGRSSSSNGCISCIKSACSRNGEDEEAVEMSIRSSLAPLDLMLYELLDSPVEL</sequence>
<evidence type="ECO:0000313" key="2">
    <source>
        <dbReference type="Proteomes" id="UP000005239"/>
    </source>
</evidence>
<reference evidence="2" key="1">
    <citation type="journal article" date="2008" name="Nat. Genet.">
        <title>The Pristionchus pacificus genome provides a unique perspective on nematode lifestyle and parasitism.</title>
        <authorList>
            <person name="Dieterich C."/>
            <person name="Clifton S.W."/>
            <person name="Schuster L.N."/>
            <person name="Chinwalla A."/>
            <person name="Delehaunty K."/>
            <person name="Dinkelacker I."/>
            <person name="Fulton L."/>
            <person name="Fulton R."/>
            <person name="Godfrey J."/>
            <person name="Minx P."/>
            <person name="Mitreva M."/>
            <person name="Roeseler W."/>
            <person name="Tian H."/>
            <person name="Witte H."/>
            <person name="Yang S.P."/>
            <person name="Wilson R.K."/>
            <person name="Sommer R.J."/>
        </authorList>
    </citation>
    <scope>NUCLEOTIDE SEQUENCE [LARGE SCALE GENOMIC DNA]</scope>
    <source>
        <strain evidence="2">PS312</strain>
    </source>
</reference>
<accession>A0A8R1UWL8</accession>
<evidence type="ECO:0000313" key="1">
    <source>
        <dbReference type="EnsemblMetazoa" id="PPA42616.1"/>
    </source>
</evidence>
<proteinExistence type="predicted"/>
<keyword evidence="2" id="KW-1185">Reference proteome</keyword>
<name>A0A2A6BXP7_PRIPA</name>
<dbReference type="EnsemblMetazoa" id="PPA42616.1">
    <property type="protein sequence ID" value="PPA42616.1"/>
    <property type="gene ID" value="WBGene00280985"/>
</dbReference>
<accession>A0A2A6BXP7</accession>
<organism evidence="1 2">
    <name type="scientific">Pristionchus pacificus</name>
    <name type="common">Parasitic nematode worm</name>
    <dbReference type="NCBI Taxonomy" id="54126"/>
    <lineage>
        <taxon>Eukaryota</taxon>
        <taxon>Metazoa</taxon>
        <taxon>Ecdysozoa</taxon>
        <taxon>Nematoda</taxon>
        <taxon>Chromadorea</taxon>
        <taxon>Rhabditida</taxon>
        <taxon>Rhabditina</taxon>
        <taxon>Diplogasteromorpha</taxon>
        <taxon>Diplogasteroidea</taxon>
        <taxon>Neodiplogasteridae</taxon>
        <taxon>Pristionchus</taxon>
    </lineage>
</organism>
<dbReference type="CDD" id="cd22265">
    <property type="entry name" value="UDM1_RNF168"/>
    <property type="match status" value="1"/>
</dbReference>
<dbReference type="Proteomes" id="UP000005239">
    <property type="component" value="Unassembled WGS sequence"/>
</dbReference>
<gene>
    <name evidence="1" type="primary">WBGene00280985</name>
</gene>